<feature type="domain" description="PTS EIIB type-1" evidence="14">
    <location>
        <begin position="4"/>
        <end position="86"/>
    </location>
</feature>
<feature type="active site" description="Phosphocysteine intermediate; for EIIB activity" evidence="11">
    <location>
        <position position="26"/>
    </location>
</feature>
<evidence type="ECO:0000256" key="6">
    <source>
        <dbReference type="ARBA" id="ARBA00022683"/>
    </source>
</evidence>
<evidence type="ECO:0000313" key="17">
    <source>
        <dbReference type="Proteomes" id="UP000260812"/>
    </source>
</evidence>
<feature type="transmembrane region" description="Helical" evidence="13">
    <location>
        <begin position="228"/>
        <end position="250"/>
    </location>
</feature>
<keyword evidence="9 13" id="KW-1133">Transmembrane helix</keyword>
<feature type="transmembrane region" description="Helical" evidence="13">
    <location>
        <begin position="416"/>
        <end position="442"/>
    </location>
</feature>
<dbReference type="GeneID" id="97986245"/>
<gene>
    <name evidence="16" type="ORF">DXC51_04930</name>
</gene>
<dbReference type="EMBL" id="QVLV01000002">
    <property type="protein sequence ID" value="RGE64400.1"/>
    <property type="molecule type" value="Genomic_DNA"/>
</dbReference>
<accession>A0A3E3IBH8</accession>
<evidence type="ECO:0000256" key="7">
    <source>
        <dbReference type="ARBA" id="ARBA00022692"/>
    </source>
</evidence>
<feature type="transmembrane region" description="Helical" evidence="13">
    <location>
        <begin position="348"/>
        <end position="371"/>
    </location>
</feature>
<reference evidence="16" key="1">
    <citation type="submission" date="2018-08" db="EMBL/GenBank/DDBJ databases">
        <title>A genome reference for cultivated species of the human gut microbiota.</title>
        <authorList>
            <person name="Zou Y."/>
            <person name="Xue W."/>
            <person name="Luo G."/>
        </authorList>
    </citation>
    <scope>NUCLEOTIDE SEQUENCE [LARGE SCALE GENOMIC DNA]</scope>
    <source>
        <strain evidence="16">TF05-5AC</strain>
    </source>
</reference>
<dbReference type="PROSITE" id="PS51103">
    <property type="entry name" value="PTS_EIIC_TYPE_1"/>
    <property type="match status" value="1"/>
</dbReference>
<dbReference type="GO" id="GO:0090588">
    <property type="term" value="F:protein-phosphocysteine-N-acetylmuramate phosphotransferase system transporter activity"/>
    <property type="evidence" value="ECO:0007669"/>
    <property type="project" value="TreeGrafter"/>
</dbReference>
<keyword evidence="17" id="KW-1185">Reference proteome</keyword>
<dbReference type="CDD" id="cd00212">
    <property type="entry name" value="PTS_IIB_glc"/>
    <property type="match status" value="1"/>
</dbReference>
<dbReference type="InterPro" id="IPR013013">
    <property type="entry name" value="PTS_EIIC_1"/>
</dbReference>
<keyword evidence="4" id="KW-0762">Sugar transport</keyword>
<keyword evidence="5" id="KW-0808">Transferase</keyword>
<dbReference type="Gene3D" id="3.30.1360.60">
    <property type="entry name" value="Glucose permease domain IIB"/>
    <property type="match status" value="1"/>
</dbReference>
<dbReference type="InterPro" id="IPR050558">
    <property type="entry name" value="PTS_Sugar-Specific_Components"/>
</dbReference>
<evidence type="ECO:0000256" key="13">
    <source>
        <dbReference type="SAM" id="Phobius"/>
    </source>
</evidence>
<comment type="subcellular location">
    <subcellularLocation>
        <location evidence="1">Cell membrane</location>
        <topology evidence="1">Multi-pass membrane protein</topology>
    </subcellularLocation>
</comment>
<evidence type="ECO:0000256" key="5">
    <source>
        <dbReference type="ARBA" id="ARBA00022679"/>
    </source>
</evidence>
<dbReference type="InterPro" id="IPR001996">
    <property type="entry name" value="PTS_IIB_1"/>
</dbReference>
<evidence type="ECO:0000313" key="16">
    <source>
        <dbReference type="EMBL" id="RGE64400.1"/>
    </source>
</evidence>
<feature type="region of interest" description="Disordered" evidence="12">
    <location>
        <begin position="89"/>
        <end position="114"/>
    </location>
</feature>
<protein>
    <submittedName>
        <fullName evidence="16">PTS trehalose transporter subunit IIBC</fullName>
    </submittedName>
</protein>
<keyword evidence="2" id="KW-0813">Transport</keyword>
<dbReference type="AlphaFoldDB" id="A0A3E3IBH8"/>
<feature type="transmembrane region" description="Helical" evidence="13">
    <location>
        <begin position="383"/>
        <end position="404"/>
    </location>
</feature>
<dbReference type="FunFam" id="3.30.1360.60:FF:000001">
    <property type="entry name" value="PTS system glucose-specific IIBC component PtsG"/>
    <property type="match status" value="1"/>
</dbReference>
<proteinExistence type="predicted"/>
<evidence type="ECO:0000256" key="2">
    <source>
        <dbReference type="ARBA" id="ARBA00022448"/>
    </source>
</evidence>
<dbReference type="SUPFAM" id="SSF55604">
    <property type="entry name" value="Glucose permease domain IIB"/>
    <property type="match status" value="1"/>
</dbReference>
<dbReference type="PROSITE" id="PS51098">
    <property type="entry name" value="PTS_EIIB_TYPE_1"/>
    <property type="match status" value="1"/>
</dbReference>
<dbReference type="GO" id="GO:0005886">
    <property type="term" value="C:plasma membrane"/>
    <property type="evidence" value="ECO:0007669"/>
    <property type="project" value="UniProtKB-SubCell"/>
</dbReference>
<dbReference type="PROSITE" id="PS01035">
    <property type="entry name" value="PTS_EIIB_TYPE_1_CYS"/>
    <property type="match status" value="1"/>
</dbReference>
<feature type="transmembrane region" description="Helical" evidence="13">
    <location>
        <begin position="449"/>
        <end position="469"/>
    </location>
</feature>
<dbReference type="GO" id="GO:0009401">
    <property type="term" value="P:phosphoenolpyruvate-dependent sugar phosphotransferase system"/>
    <property type="evidence" value="ECO:0007669"/>
    <property type="project" value="UniProtKB-KW"/>
</dbReference>
<evidence type="ECO:0000256" key="1">
    <source>
        <dbReference type="ARBA" id="ARBA00004651"/>
    </source>
</evidence>
<dbReference type="GO" id="GO:0016301">
    <property type="term" value="F:kinase activity"/>
    <property type="evidence" value="ECO:0007669"/>
    <property type="project" value="UniProtKB-KW"/>
</dbReference>
<dbReference type="InterPro" id="IPR036878">
    <property type="entry name" value="Glu_permease_IIB"/>
</dbReference>
<evidence type="ECO:0000256" key="3">
    <source>
        <dbReference type="ARBA" id="ARBA00022475"/>
    </source>
</evidence>
<dbReference type="Pfam" id="PF02378">
    <property type="entry name" value="PTS_EIIC"/>
    <property type="match status" value="1"/>
</dbReference>
<comment type="caution">
    <text evidence="16">The sequence shown here is derived from an EMBL/GenBank/DDBJ whole genome shotgun (WGS) entry which is preliminary data.</text>
</comment>
<feature type="domain" description="PTS EIIC type-1" evidence="15">
    <location>
        <begin position="124"/>
        <end position="481"/>
    </location>
</feature>
<dbReference type="RefSeq" id="WP_117543978.1">
    <property type="nucleotide sequence ID" value="NZ_QVLV01000002.1"/>
</dbReference>
<dbReference type="InterPro" id="IPR018113">
    <property type="entry name" value="PTrfase_EIIB_Cys"/>
</dbReference>
<sequence>MDYRQISIQLLEKLGGKDNISSNAACMTRLRVGIRDMSRVDLAGVKKVEGVLGVVESNTLQIVFGPGKVNKVLEEFYQLTGLAKGVAEDPDAAPAKTENVSDLTRENKEKQKAKHDKPVQRFLKKIANIFVALLPGIIAAGLINGICNVINVSTDGALSGLWWYECIRTMGWALFAYLPILVGFNAAREFGGSGVLGAIAGTMSIANTAMPLLATFDDKQITLPFTNAVFNPAAGGLLAALIAGVFFAFLEKQIRRIMPDIIDTFISPLLVLIIGGLAVLLIIQPVGAMLTNGIFTVLTFVYEKLGVVGGYILSAGFLPLVSVGLHQALTPIHALLNDPEGATKGINYLLPILMMAGGGQVGAGIALYLRTKNKKLKGYIRDSVPVGILGIGEPMMYAVTLPLGRSFLTACLGSGFGGAAAALFHLGAISQGVSGLFGLLIVQPGQQMGFVVSIAIAYAGGFLLTYFFGVDEDRINEVYGD</sequence>
<dbReference type="Pfam" id="PF00367">
    <property type="entry name" value="PTS_EIIB"/>
    <property type="match status" value="1"/>
</dbReference>
<feature type="transmembrane region" description="Helical" evidence="13">
    <location>
        <begin position="194"/>
        <end position="216"/>
    </location>
</feature>
<evidence type="ECO:0000256" key="9">
    <source>
        <dbReference type="ARBA" id="ARBA00022989"/>
    </source>
</evidence>
<evidence type="ECO:0000256" key="12">
    <source>
        <dbReference type="SAM" id="MobiDB-lite"/>
    </source>
</evidence>
<feature type="transmembrane region" description="Helical" evidence="13">
    <location>
        <begin position="161"/>
        <end position="182"/>
    </location>
</feature>
<keyword evidence="8" id="KW-0418">Kinase</keyword>
<feature type="transmembrane region" description="Helical" evidence="13">
    <location>
        <begin position="262"/>
        <end position="283"/>
    </location>
</feature>
<evidence type="ECO:0000259" key="15">
    <source>
        <dbReference type="PROSITE" id="PS51103"/>
    </source>
</evidence>
<feature type="transmembrane region" description="Helical" evidence="13">
    <location>
        <begin position="126"/>
        <end position="146"/>
    </location>
</feature>
<name>A0A3E3IBH8_9FIRM</name>
<dbReference type="PANTHER" id="PTHR30175">
    <property type="entry name" value="PHOSPHOTRANSFERASE SYSTEM TRANSPORT PROTEIN"/>
    <property type="match status" value="1"/>
</dbReference>
<dbReference type="GO" id="GO:0008982">
    <property type="term" value="F:protein-N(PI)-phosphohistidine-sugar phosphotransferase activity"/>
    <property type="evidence" value="ECO:0007669"/>
    <property type="project" value="InterPro"/>
</dbReference>
<dbReference type="Proteomes" id="UP000260812">
    <property type="component" value="Unassembled WGS sequence"/>
</dbReference>
<evidence type="ECO:0000256" key="4">
    <source>
        <dbReference type="ARBA" id="ARBA00022597"/>
    </source>
</evidence>
<keyword evidence="3" id="KW-1003">Cell membrane</keyword>
<evidence type="ECO:0000259" key="14">
    <source>
        <dbReference type="PROSITE" id="PS51098"/>
    </source>
</evidence>
<dbReference type="InterPro" id="IPR003352">
    <property type="entry name" value="PTS_EIIC"/>
</dbReference>
<keyword evidence="7 13" id="KW-0812">Transmembrane</keyword>
<dbReference type="PANTHER" id="PTHR30175:SF3">
    <property type="entry name" value="PTS SYSTEM N-ACETYLMURAMIC ACID-SPECIFIC EIIBC COMPONENT"/>
    <property type="match status" value="1"/>
</dbReference>
<evidence type="ECO:0000256" key="10">
    <source>
        <dbReference type="ARBA" id="ARBA00023136"/>
    </source>
</evidence>
<evidence type="ECO:0000256" key="11">
    <source>
        <dbReference type="PROSITE-ProRule" id="PRU00421"/>
    </source>
</evidence>
<keyword evidence="6" id="KW-0598">Phosphotransferase system</keyword>
<organism evidence="16 17">
    <name type="scientific">Eisenbergiella massiliensis</name>
    <dbReference type="NCBI Taxonomy" id="1720294"/>
    <lineage>
        <taxon>Bacteria</taxon>
        <taxon>Bacillati</taxon>
        <taxon>Bacillota</taxon>
        <taxon>Clostridia</taxon>
        <taxon>Lachnospirales</taxon>
        <taxon>Lachnospiraceae</taxon>
        <taxon>Eisenbergiella</taxon>
    </lineage>
</organism>
<evidence type="ECO:0000256" key="8">
    <source>
        <dbReference type="ARBA" id="ARBA00022777"/>
    </source>
</evidence>
<keyword evidence="10 13" id="KW-0472">Membrane</keyword>